<evidence type="ECO:0000256" key="8">
    <source>
        <dbReference type="ARBA" id="ARBA00022989"/>
    </source>
</evidence>
<reference evidence="13" key="1">
    <citation type="journal article" date="2022" name="DNA Res.">
        <title>Genome analysis of five recently described species of the CUG-Ser clade uncovers Candida theae as a new hybrid lineage with pathogenic potential in the Candida parapsilosis species complex.</title>
        <authorList>
            <person name="Mixao V."/>
            <person name="Del Olmo V."/>
            <person name="Hegedusova E."/>
            <person name="Saus E."/>
            <person name="Pryszcz L."/>
            <person name="Cillingova A."/>
            <person name="Nosek J."/>
            <person name="Gabaldon T."/>
        </authorList>
    </citation>
    <scope>NUCLEOTIDE SEQUENCE</scope>
    <source>
        <strain evidence="13">CBS 10844</strain>
    </source>
</reference>
<dbReference type="PROSITE" id="PS50920">
    <property type="entry name" value="SOLCAR"/>
    <property type="match status" value="3"/>
</dbReference>
<keyword evidence="10 11" id="KW-0472">Membrane</keyword>
<keyword evidence="8" id="KW-1133">Transmembrane helix</keyword>
<organism evidence="13 14">
    <name type="scientific">Candida oxycetoniae</name>
    <dbReference type="NCBI Taxonomy" id="497107"/>
    <lineage>
        <taxon>Eukaryota</taxon>
        <taxon>Fungi</taxon>
        <taxon>Dikarya</taxon>
        <taxon>Ascomycota</taxon>
        <taxon>Saccharomycotina</taxon>
        <taxon>Pichiomycetes</taxon>
        <taxon>Debaryomycetaceae</taxon>
        <taxon>Candida/Lodderomyces clade</taxon>
        <taxon>Candida</taxon>
    </lineage>
</organism>
<evidence type="ECO:0000256" key="5">
    <source>
        <dbReference type="ARBA" id="ARBA00022692"/>
    </source>
</evidence>
<dbReference type="EMBL" id="JAHUZD010000123">
    <property type="protein sequence ID" value="KAI3403620.1"/>
    <property type="molecule type" value="Genomic_DNA"/>
</dbReference>
<comment type="function">
    <text evidence="1">Mitochondrial transporter that mediates uptake of thiamine pyrophosphate (ThPP) into mitochondria.</text>
</comment>
<dbReference type="GO" id="GO:0005743">
    <property type="term" value="C:mitochondrial inner membrane"/>
    <property type="evidence" value="ECO:0007669"/>
    <property type="project" value="UniProtKB-SubCell"/>
</dbReference>
<evidence type="ECO:0000256" key="2">
    <source>
        <dbReference type="ARBA" id="ARBA00004448"/>
    </source>
</evidence>
<dbReference type="PRINTS" id="PR00926">
    <property type="entry name" value="MITOCARRIER"/>
</dbReference>
<protein>
    <recommendedName>
        <fullName evidence="3">Mitochondrial thiamine pyrophosphate carrier 1</fullName>
    </recommendedName>
</protein>
<accession>A0AAI9SVS8</accession>
<dbReference type="InterPro" id="IPR023395">
    <property type="entry name" value="MCP_dom_sf"/>
</dbReference>
<dbReference type="InterPro" id="IPR018108">
    <property type="entry name" value="MCP_transmembrane"/>
</dbReference>
<dbReference type="GeneID" id="73381162"/>
<dbReference type="PANTHER" id="PTHR24089">
    <property type="entry name" value="SOLUTE CARRIER FAMILY 25"/>
    <property type="match status" value="1"/>
</dbReference>
<evidence type="ECO:0000313" key="14">
    <source>
        <dbReference type="Proteomes" id="UP001202479"/>
    </source>
</evidence>
<comment type="similarity">
    <text evidence="12">Belongs to the mitochondrial carrier (TC 2.A.29) family.</text>
</comment>
<evidence type="ECO:0000256" key="3">
    <source>
        <dbReference type="ARBA" id="ARBA00021935"/>
    </source>
</evidence>
<comment type="subcellular location">
    <subcellularLocation>
        <location evidence="2">Mitochondrion inner membrane</location>
        <topology evidence="2">Multi-pass membrane protein</topology>
    </subcellularLocation>
</comment>
<evidence type="ECO:0000256" key="7">
    <source>
        <dbReference type="ARBA" id="ARBA00022792"/>
    </source>
</evidence>
<keyword evidence="9" id="KW-0496">Mitochondrion</keyword>
<evidence type="ECO:0000313" key="13">
    <source>
        <dbReference type="EMBL" id="KAI3403620.1"/>
    </source>
</evidence>
<proteinExistence type="inferred from homology"/>
<evidence type="ECO:0000256" key="1">
    <source>
        <dbReference type="ARBA" id="ARBA00002238"/>
    </source>
</evidence>
<comment type="caution">
    <text evidence="13">The sequence shown here is derived from an EMBL/GenBank/DDBJ whole genome shotgun (WGS) entry which is preliminary data.</text>
</comment>
<keyword evidence="6" id="KW-0677">Repeat</keyword>
<evidence type="ECO:0000256" key="11">
    <source>
        <dbReference type="PROSITE-ProRule" id="PRU00282"/>
    </source>
</evidence>
<keyword evidence="4 12" id="KW-0813">Transport</keyword>
<evidence type="ECO:0000256" key="12">
    <source>
        <dbReference type="RuleBase" id="RU000488"/>
    </source>
</evidence>
<dbReference type="InterPro" id="IPR002067">
    <property type="entry name" value="MCP"/>
</dbReference>
<feature type="repeat" description="Solcar" evidence="11">
    <location>
        <begin position="24"/>
        <end position="112"/>
    </location>
</feature>
<evidence type="ECO:0000256" key="10">
    <source>
        <dbReference type="ARBA" id="ARBA00023136"/>
    </source>
</evidence>
<evidence type="ECO:0000256" key="9">
    <source>
        <dbReference type="ARBA" id="ARBA00023128"/>
    </source>
</evidence>
<dbReference type="GO" id="GO:0055085">
    <property type="term" value="P:transmembrane transport"/>
    <property type="evidence" value="ECO:0007669"/>
    <property type="project" value="InterPro"/>
</dbReference>
<keyword evidence="5 11" id="KW-0812">Transmembrane</keyword>
<keyword evidence="7" id="KW-0999">Mitochondrion inner membrane</keyword>
<evidence type="ECO:0000256" key="4">
    <source>
        <dbReference type="ARBA" id="ARBA00022448"/>
    </source>
</evidence>
<dbReference type="Gene3D" id="1.50.40.10">
    <property type="entry name" value="Mitochondrial carrier domain"/>
    <property type="match status" value="1"/>
</dbReference>
<dbReference type="Proteomes" id="UP001202479">
    <property type="component" value="Unassembled WGS sequence"/>
</dbReference>
<gene>
    <name evidence="13" type="ORF">KGF56_003547</name>
</gene>
<feature type="repeat" description="Solcar" evidence="11">
    <location>
        <begin position="140"/>
        <end position="236"/>
    </location>
</feature>
<dbReference type="RefSeq" id="XP_049179367.1">
    <property type="nucleotide sequence ID" value="XM_049324890.1"/>
</dbReference>
<keyword evidence="14" id="KW-1185">Reference proteome</keyword>
<evidence type="ECO:0000256" key="6">
    <source>
        <dbReference type="ARBA" id="ARBA00022737"/>
    </source>
</evidence>
<dbReference type="AlphaFoldDB" id="A0AAI9SVS8"/>
<dbReference type="SUPFAM" id="SSF103506">
    <property type="entry name" value="Mitochondrial carrier"/>
    <property type="match status" value="1"/>
</dbReference>
<name>A0AAI9SVS8_9ASCO</name>
<feature type="repeat" description="Solcar" evidence="11">
    <location>
        <begin position="245"/>
        <end position="336"/>
    </location>
</feature>
<dbReference type="Pfam" id="PF00153">
    <property type="entry name" value="Mito_carr"/>
    <property type="match status" value="3"/>
</dbReference>
<sequence>MENYKLPGAYHSQLYIDIKRLIKKDSNASFLAGGVAGAVSRTVVSPFERAKILLQLQGPGSKHAYNGMFSTIAKMYREEGWRGLLRGNMLNCIRIFPYSAVQFAVFEECKHLIFTYWRKPSLAAAGAGTGTVTGTGVAQLTAGERLFAGSMAGAISVAATYPLDLVRARITVQTASLDKLIKGKLVEPPSVWKTLEEVYKHEGGILALYRGIVPTTMGVAPYVAINFALYERLREYMDESPQDFSNPIWKLSAGAFSSFVGGVLIYPLDVLRKRFQVANMAGGELGFQYKSVTHALYSMFKHEGFFGAYKGLTANLYKIVPSMAVSWLCYDTLKDWLKNW</sequence>